<keyword evidence="3" id="KW-0804">Transcription</keyword>
<dbReference type="InterPro" id="IPR001845">
    <property type="entry name" value="HTH_ArsR_DNA-bd_dom"/>
</dbReference>
<accession>A0A9X2VWM4</accession>
<dbReference type="Gene3D" id="1.10.10.10">
    <property type="entry name" value="Winged helix-like DNA-binding domain superfamily/Winged helix DNA-binding domain"/>
    <property type="match status" value="1"/>
</dbReference>
<protein>
    <submittedName>
        <fullName evidence="5">Helix-turn-helix domain-containing protein</fullName>
    </submittedName>
</protein>
<dbReference type="InterPro" id="IPR036388">
    <property type="entry name" value="WH-like_DNA-bd_sf"/>
</dbReference>
<dbReference type="Proteomes" id="UP001141259">
    <property type="component" value="Unassembled WGS sequence"/>
</dbReference>
<dbReference type="CDD" id="cd00090">
    <property type="entry name" value="HTH_ARSR"/>
    <property type="match status" value="1"/>
</dbReference>
<evidence type="ECO:0000313" key="5">
    <source>
        <dbReference type="EMBL" id="MCS7483956.1"/>
    </source>
</evidence>
<dbReference type="InterPro" id="IPR011991">
    <property type="entry name" value="ArsR-like_HTH"/>
</dbReference>
<organism evidence="5 6">
    <name type="scientific">Umezawaea endophytica</name>
    <dbReference type="NCBI Taxonomy" id="1654476"/>
    <lineage>
        <taxon>Bacteria</taxon>
        <taxon>Bacillati</taxon>
        <taxon>Actinomycetota</taxon>
        <taxon>Actinomycetes</taxon>
        <taxon>Pseudonocardiales</taxon>
        <taxon>Pseudonocardiaceae</taxon>
        <taxon>Umezawaea</taxon>
    </lineage>
</organism>
<dbReference type="PANTHER" id="PTHR33154">
    <property type="entry name" value="TRANSCRIPTIONAL REGULATOR, ARSR FAMILY"/>
    <property type="match status" value="1"/>
</dbReference>
<dbReference type="InterPro" id="IPR051081">
    <property type="entry name" value="HTH_MetalResp_TranReg"/>
</dbReference>
<dbReference type="PANTHER" id="PTHR33154:SF15">
    <property type="entry name" value="REGULATORY PROTEIN ARSR"/>
    <property type="match status" value="1"/>
</dbReference>
<dbReference type="RefSeq" id="WP_259629408.1">
    <property type="nucleotide sequence ID" value="NZ_JANYMP010000039.1"/>
</dbReference>
<keyword evidence="2" id="KW-0238">DNA-binding</keyword>
<dbReference type="GO" id="GO:0003677">
    <property type="term" value="F:DNA binding"/>
    <property type="evidence" value="ECO:0007669"/>
    <property type="project" value="UniProtKB-KW"/>
</dbReference>
<evidence type="ECO:0000313" key="6">
    <source>
        <dbReference type="Proteomes" id="UP001141259"/>
    </source>
</evidence>
<dbReference type="AlphaFoldDB" id="A0A9X2VWM4"/>
<evidence type="ECO:0000256" key="3">
    <source>
        <dbReference type="ARBA" id="ARBA00023163"/>
    </source>
</evidence>
<dbReference type="Pfam" id="PF12840">
    <property type="entry name" value="HTH_20"/>
    <property type="match status" value="1"/>
</dbReference>
<reference evidence="5" key="1">
    <citation type="submission" date="2022-08" db="EMBL/GenBank/DDBJ databases">
        <authorList>
            <person name="Tistechok S."/>
            <person name="Samborskyy M."/>
            <person name="Roman I."/>
        </authorList>
    </citation>
    <scope>NUCLEOTIDE SEQUENCE</scope>
    <source>
        <strain evidence="5">DSM 103496</strain>
    </source>
</reference>
<comment type="caution">
    <text evidence="5">The sequence shown here is derived from an EMBL/GenBank/DDBJ whole genome shotgun (WGS) entry which is preliminary data.</text>
</comment>
<dbReference type="SMART" id="SM00418">
    <property type="entry name" value="HTH_ARSR"/>
    <property type="match status" value="1"/>
</dbReference>
<keyword evidence="6" id="KW-1185">Reference proteome</keyword>
<name>A0A9X2VWM4_9PSEU</name>
<dbReference type="InterPro" id="IPR036390">
    <property type="entry name" value="WH_DNA-bd_sf"/>
</dbReference>
<dbReference type="EMBL" id="JANYMP010000039">
    <property type="protein sequence ID" value="MCS7483956.1"/>
    <property type="molecule type" value="Genomic_DNA"/>
</dbReference>
<keyword evidence="1" id="KW-0805">Transcription regulation</keyword>
<evidence type="ECO:0000256" key="2">
    <source>
        <dbReference type="ARBA" id="ARBA00023125"/>
    </source>
</evidence>
<proteinExistence type="predicted"/>
<dbReference type="GO" id="GO:0003700">
    <property type="term" value="F:DNA-binding transcription factor activity"/>
    <property type="evidence" value="ECO:0007669"/>
    <property type="project" value="InterPro"/>
</dbReference>
<gene>
    <name evidence="5" type="ORF">NZH93_44585</name>
</gene>
<evidence type="ECO:0000256" key="1">
    <source>
        <dbReference type="ARBA" id="ARBA00023015"/>
    </source>
</evidence>
<dbReference type="SUPFAM" id="SSF46785">
    <property type="entry name" value="Winged helix' DNA-binding domain"/>
    <property type="match status" value="1"/>
</dbReference>
<feature type="domain" description="HTH arsR-type" evidence="4">
    <location>
        <begin position="11"/>
        <end position="94"/>
    </location>
</feature>
<sequence>MSQPEEITDPAVLKAMAHPLRRRIVAELRRGPASATTLAAALQENTGSTSYHLRELAKHGFVEDEPSLGKGKERWWRVVKRDLRYPRRYEQSAEMAAALDELNAVQLAEDLAAWKEFQAQSGGMGSWGDAVPYSRGSIVVTQEELGEFFEDYLALLKRYWREDVPADAREVLLRFIAFPKPE</sequence>
<evidence type="ECO:0000259" key="4">
    <source>
        <dbReference type="SMART" id="SM00418"/>
    </source>
</evidence>